<dbReference type="EMBL" id="REGN01000435">
    <property type="protein sequence ID" value="RNA41923.1"/>
    <property type="molecule type" value="Genomic_DNA"/>
</dbReference>
<keyword evidence="4 7" id="KW-0863">Zinc-finger</keyword>
<dbReference type="Pfam" id="PF19422">
    <property type="entry name" value="Ariadne"/>
    <property type="match status" value="1"/>
</dbReference>
<dbReference type="Gene3D" id="4.10.60.10">
    <property type="entry name" value="Zinc finger, CCHC-type"/>
    <property type="match status" value="1"/>
</dbReference>
<gene>
    <name evidence="12" type="ORF">BpHYR1_021516</name>
</gene>
<dbReference type="GO" id="GO:0003676">
    <property type="term" value="F:nucleic acid binding"/>
    <property type="evidence" value="ECO:0007669"/>
    <property type="project" value="InterPro"/>
</dbReference>
<evidence type="ECO:0000259" key="11">
    <source>
        <dbReference type="PROSITE" id="PS51873"/>
    </source>
</evidence>
<evidence type="ECO:0000256" key="3">
    <source>
        <dbReference type="ARBA" id="ARBA00022737"/>
    </source>
</evidence>
<keyword evidence="5" id="KW-0833">Ubl conjugation pathway</keyword>
<dbReference type="GO" id="GO:0016740">
    <property type="term" value="F:transferase activity"/>
    <property type="evidence" value="ECO:0007669"/>
    <property type="project" value="UniProtKB-KW"/>
</dbReference>
<evidence type="ECO:0000256" key="2">
    <source>
        <dbReference type="ARBA" id="ARBA00022723"/>
    </source>
</evidence>
<evidence type="ECO:0000313" key="13">
    <source>
        <dbReference type="Proteomes" id="UP000276133"/>
    </source>
</evidence>
<organism evidence="12 13">
    <name type="scientific">Brachionus plicatilis</name>
    <name type="common">Marine rotifer</name>
    <name type="synonym">Brachionus muelleri</name>
    <dbReference type="NCBI Taxonomy" id="10195"/>
    <lineage>
        <taxon>Eukaryota</taxon>
        <taxon>Metazoa</taxon>
        <taxon>Spiralia</taxon>
        <taxon>Gnathifera</taxon>
        <taxon>Rotifera</taxon>
        <taxon>Eurotatoria</taxon>
        <taxon>Monogononta</taxon>
        <taxon>Pseudotrocha</taxon>
        <taxon>Ploima</taxon>
        <taxon>Brachionidae</taxon>
        <taxon>Brachionus</taxon>
    </lineage>
</organism>
<feature type="non-terminal residue" evidence="12">
    <location>
        <position position="901"/>
    </location>
</feature>
<evidence type="ECO:0000256" key="8">
    <source>
        <dbReference type="SAM" id="MobiDB-lite"/>
    </source>
</evidence>
<comment type="caution">
    <text evidence="12">The sequence shown here is derived from an EMBL/GenBank/DDBJ whole genome shotgun (WGS) entry which is preliminary data.</text>
</comment>
<evidence type="ECO:0000259" key="10">
    <source>
        <dbReference type="PROSITE" id="PS50158"/>
    </source>
</evidence>
<keyword evidence="9" id="KW-0732">Signal</keyword>
<dbReference type="InterPro" id="IPR002867">
    <property type="entry name" value="IBR_dom"/>
</dbReference>
<dbReference type="Gene3D" id="1.20.120.1750">
    <property type="match status" value="1"/>
</dbReference>
<dbReference type="PROSITE" id="PS50158">
    <property type="entry name" value="ZF_CCHC"/>
    <property type="match status" value="1"/>
</dbReference>
<protein>
    <submittedName>
        <fullName evidence="12">Ankyrin repeat and IBR domain-containing 1-like</fullName>
    </submittedName>
</protein>
<dbReference type="Proteomes" id="UP000276133">
    <property type="component" value="Unassembled WGS sequence"/>
</dbReference>
<keyword evidence="13" id="KW-1185">Reference proteome</keyword>
<feature type="chain" id="PRO_5018292760" evidence="9">
    <location>
        <begin position="30"/>
        <end position="901"/>
    </location>
</feature>
<feature type="domain" description="CCHC-type" evidence="10">
    <location>
        <begin position="834"/>
        <end position="848"/>
    </location>
</feature>
<dbReference type="GO" id="GO:0008270">
    <property type="term" value="F:zinc ion binding"/>
    <property type="evidence" value="ECO:0007669"/>
    <property type="project" value="UniProtKB-KW"/>
</dbReference>
<keyword evidence="6" id="KW-0862">Zinc</keyword>
<evidence type="ECO:0000256" key="1">
    <source>
        <dbReference type="ARBA" id="ARBA00022679"/>
    </source>
</evidence>
<accession>A0A3M7T1K7</accession>
<feature type="region of interest" description="Disordered" evidence="8">
    <location>
        <begin position="209"/>
        <end position="228"/>
    </location>
</feature>
<proteinExistence type="predicted"/>
<evidence type="ECO:0000256" key="5">
    <source>
        <dbReference type="ARBA" id="ARBA00022786"/>
    </source>
</evidence>
<evidence type="ECO:0000256" key="7">
    <source>
        <dbReference type="PROSITE-ProRule" id="PRU00047"/>
    </source>
</evidence>
<name>A0A3M7T1K7_BRAPC</name>
<dbReference type="STRING" id="10195.A0A3M7T1K7"/>
<feature type="signal peptide" evidence="9">
    <location>
        <begin position="1"/>
        <end position="29"/>
    </location>
</feature>
<dbReference type="SMART" id="SM00647">
    <property type="entry name" value="IBR"/>
    <property type="match status" value="1"/>
</dbReference>
<keyword evidence="1" id="KW-0808">Transferase</keyword>
<dbReference type="SMART" id="SM00343">
    <property type="entry name" value="ZnF_C2HC"/>
    <property type="match status" value="2"/>
</dbReference>
<dbReference type="InterPro" id="IPR045840">
    <property type="entry name" value="Ariadne"/>
</dbReference>
<dbReference type="InterPro" id="IPR044066">
    <property type="entry name" value="TRIAD_supradom"/>
</dbReference>
<keyword evidence="3" id="KW-0677">Repeat</keyword>
<keyword evidence="2" id="KW-0479">Metal-binding</keyword>
<dbReference type="InterPro" id="IPR001878">
    <property type="entry name" value="Znf_CCHC"/>
</dbReference>
<evidence type="ECO:0000256" key="9">
    <source>
        <dbReference type="SAM" id="SignalP"/>
    </source>
</evidence>
<dbReference type="Pfam" id="PF22191">
    <property type="entry name" value="IBR_1"/>
    <property type="match status" value="1"/>
</dbReference>
<dbReference type="PROSITE" id="PS51873">
    <property type="entry name" value="TRIAD"/>
    <property type="match status" value="1"/>
</dbReference>
<evidence type="ECO:0000256" key="4">
    <source>
        <dbReference type="ARBA" id="ARBA00022771"/>
    </source>
</evidence>
<dbReference type="OrthoDB" id="69641at2759"/>
<dbReference type="AlphaFoldDB" id="A0A3M7T1K7"/>
<sequence>MPCPLMRHLFSEFWILMLHLTHFFSRYAATKNAASQRIWKKKWVKCSIKIQNSGLKCNALGGKALRQPKICDTNEKEELSANYLWLVTNSKKCPNVNCNSPIQKNEGCNHVKCYKCKHDFCWICLEPWKKHSSATGGYFQCNRYEVSNKLLQKEKVTIAHAEEHHLKAVELNKFVHYYTRFKNHELSFKIEQPLLAMAKTKFEILTKTINESPERNTSPSSSHSDTESESHLFIEEAIRELLRSRRILQCSYAYGYYLDSFGHKKFIFEFIQTEFEECTENLSQIIARPHLKTPKQRIIRLTNVLKKKRIEFLDTIVQGLNNFNDTPPTLKKYSRQRWKYLLKDNIQNDDEFKNAIALSLKELNPKNPWIVDRKGRHTNLLALLNDWPELEHDLDKILVPCKEKHGFCSRWDCSNVKSINSLSGSICNYCSIRCMRIDHDAYLEQKKNFVCYQKYEQKKSDQATTSRQADDFLYDFDVEDNLDDEFYFDMGFGKESRRASQSLDLNHLSTTQRDMQLAIEMSIQDTKSDISTINVPYEPFFLSTNQNDLSNLIRNIGSIVYEDRDTGDNLDAHSIDFKTNKICNFKTKIEPRYNETLYKVNLFLTKKKIKLKQYNLKRKKEELVRWQLHSGVGYSIYLDSKPALYSSTSLRTNGTELIINYNVLLHILSLKQRNLISFWLLILFPYILRSKYKKLLNKTFQLISSYSTCKATFSNSPKSGPEAASPLDFFKAENNSFRLIEFLVTVRNRKNDEVVNRTKILKALVALNFKDLSDNLDTVTTVGKNFWLISYNSSFVYKDLIGYPVSIERVGEPRCRFCMSTEHKIADCKISHLKCTKCNGSGHKASDCNLAKVISKHNYDYLIEDGEICENELDESQIHNSTKNDNVFSTSNQCNYLPNPK</sequence>
<evidence type="ECO:0000313" key="12">
    <source>
        <dbReference type="EMBL" id="RNA41923.1"/>
    </source>
</evidence>
<evidence type="ECO:0000256" key="6">
    <source>
        <dbReference type="ARBA" id="ARBA00022833"/>
    </source>
</evidence>
<reference evidence="12 13" key="1">
    <citation type="journal article" date="2018" name="Sci. Rep.">
        <title>Genomic signatures of local adaptation to the degree of environmental predictability in rotifers.</title>
        <authorList>
            <person name="Franch-Gras L."/>
            <person name="Hahn C."/>
            <person name="Garcia-Roger E.M."/>
            <person name="Carmona M.J."/>
            <person name="Serra M."/>
            <person name="Gomez A."/>
        </authorList>
    </citation>
    <scope>NUCLEOTIDE SEQUENCE [LARGE SCALE GENOMIC DNA]</scope>
    <source>
        <strain evidence="12">HYR1</strain>
    </source>
</reference>
<feature type="domain" description="RING-type" evidence="11">
    <location>
        <begin position="1"/>
        <end position="145"/>
    </location>
</feature>
<dbReference type="SUPFAM" id="SSF57850">
    <property type="entry name" value="RING/U-box"/>
    <property type="match status" value="1"/>
</dbReference>